<keyword evidence="2" id="KW-1185">Reference proteome</keyword>
<accession>A0A125Q5U8</accession>
<protein>
    <submittedName>
        <fullName evidence="1">Uncharacterized protein</fullName>
    </submittedName>
</protein>
<organism evidence="1 2">
    <name type="scientific">Bradyrhizobium macuxiense</name>
    <dbReference type="NCBI Taxonomy" id="1755647"/>
    <lineage>
        <taxon>Bacteria</taxon>
        <taxon>Pseudomonadati</taxon>
        <taxon>Pseudomonadota</taxon>
        <taxon>Alphaproteobacteria</taxon>
        <taxon>Hyphomicrobiales</taxon>
        <taxon>Nitrobacteraceae</taxon>
        <taxon>Bradyrhizobium</taxon>
    </lineage>
</organism>
<comment type="caution">
    <text evidence="1">The sequence shown here is derived from an EMBL/GenBank/DDBJ whole genome shotgun (WGS) entry which is preliminary data.</text>
</comment>
<proteinExistence type="predicted"/>
<name>A0A125Q5U8_9BRAD</name>
<evidence type="ECO:0000313" key="1">
    <source>
        <dbReference type="EMBL" id="KWV45907.1"/>
    </source>
</evidence>
<reference evidence="1 2" key="1">
    <citation type="submission" date="2015-11" db="EMBL/GenBank/DDBJ databases">
        <title>Draft Genome Sequence of the Strain BR 10303 (Bradyrhizobium sp.) isolated from nodules of Centrolobium paraense.</title>
        <authorList>
            <person name="Zelli J.E."/>
            <person name="Simoes-Araujo J.L."/>
            <person name="Barauna A.C."/>
            <person name="Silva K."/>
        </authorList>
    </citation>
    <scope>NUCLEOTIDE SEQUENCE [LARGE SCALE GENOMIC DNA]</scope>
    <source>
        <strain evidence="1 2">BR 10303</strain>
    </source>
</reference>
<sequence length="125" mass="13513">MQRLHSLSSHGQPPLIARSIVGLRSKGPPFAHIRSFYDWHSTVGFLDQRLTGLALLRCALGKDGSWREPGEALCRVLQTPPEMGGWWCLGAISGLSAGRFVCSSPVALSRVGDLPLEGTITEVFA</sequence>
<dbReference type="AlphaFoldDB" id="A0A125Q5U8"/>
<gene>
    <name evidence="1" type="ORF">AS156_23125</name>
</gene>
<dbReference type="Proteomes" id="UP000057737">
    <property type="component" value="Unassembled WGS sequence"/>
</dbReference>
<dbReference type="EMBL" id="LNCU01000120">
    <property type="protein sequence ID" value="KWV45907.1"/>
    <property type="molecule type" value="Genomic_DNA"/>
</dbReference>
<evidence type="ECO:0000313" key="2">
    <source>
        <dbReference type="Proteomes" id="UP000057737"/>
    </source>
</evidence>